<evidence type="ECO:0000256" key="1">
    <source>
        <dbReference type="SAM" id="SignalP"/>
    </source>
</evidence>
<feature type="chain" id="PRO_5046182070" description="Lipoprotein" evidence="1">
    <location>
        <begin position="27"/>
        <end position="174"/>
    </location>
</feature>
<keyword evidence="3" id="KW-1185">Reference proteome</keyword>
<evidence type="ECO:0000313" key="3">
    <source>
        <dbReference type="Proteomes" id="UP001500751"/>
    </source>
</evidence>
<protein>
    <recommendedName>
        <fullName evidence="4">Lipoprotein</fullName>
    </recommendedName>
</protein>
<name>A0ABP5FAK1_9ACTN</name>
<accession>A0ABP5FAK1</accession>
<gene>
    <name evidence="2" type="ORF">GCM10009839_12060</name>
</gene>
<comment type="caution">
    <text evidence="2">The sequence shown here is derived from an EMBL/GenBank/DDBJ whole genome shotgun (WGS) entry which is preliminary data.</text>
</comment>
<dbReference type="RefSeq" id="WP_344664489.1">
    <property type="nucleotide sequence ID" value="NZ_BAAAQN010000005.1"/>
</dbReference>
<sequence length="174" mass="17747">MTRIPVGTIGLVSALLATGAALSALSACSSDPAAASPNRIPEGQAKTAVAAHVAELYQAAGLTPTSSVAPALAVCGQTGQQTPDYSVGTSIRFPMSSPDDAKQAITKVQTFMGAHGYTKISTVMNDSTYLVTGSIDGQTWGVDYYPNADKELRIQGGTGCNVKPDSTAPPPKST</sequence>
<keyword evidence="1" id="KW-0732">Signal</keyword>
<organism evidence="2 3">
    <name type="scientific">Catenulispora yoronensis</name>
    <dbReference type="NCBI Taxonomy" id="450799"/>
    <lineage>
        <taxon>Bacteria</taxon>
        <taxon>Bacillati</taxon>
        <taxon>Actinomycetota</taxon>
        <taxon>Actinomycetes</taxon>
        <taxon>Catenulisporales</taxon>
        <taxon>Catenulisporaceae</taxon>
        <taxon>Catenulispora</taxon>
    </lineage>
</organism>
<dbReference type="EMBL" id="BAAAQN010000005">
    <property type="protein sequence ID" value="GAA2017750.1"/>
    <property type="molecule type" value="Genomic_DNA"/>
</dbReference>
<reference evidence="3" key="1">
    <citation type="journal article" date="2019" name="Int. J. Syst. Evol. Microbiol.">
        <title>The Global Catalogue of Microorganisms (GCM) 10K type strain sequencing project: providing services to taxonomists for standard genome sequencing and annotation.</title>
        <authorList>
            <consortium name="The Broad Institute Genomics Platform"/>
            <consortium name="The Broad Institute Genome Sequencing Center for Infectious Disease"/>
            <person name="Wu L."/>
            <person name="Ma J."/>
        </authorList>
    </citation>
    <scope>NUCLEOTIDE SEQUENCE [LARGE SCALE GENOMIC DNA]</scope>
    <source>
        <strain evidence="3">JCM 16014</strain>
    </source>
</reference>
<evidence type="ECO:0000313" key="2">
    <source>
        <dbReference type="EMBL" id="GAA2017750.1"/>
    </source>
</evidence>
<dbReference type="Proteomes" id="UP001500751">
    <property type="component" value="Unassembled WGS sequence"/>
</dbReference>
<feature type="signal peptide" evidence="1">
    <location>
        <begin position="1"/>
        <end position="26"/>
    </location>
</feature>
<proteinExistence type="predicted"/>
<dbReference type="PROSITE" id="PS51257">
    <property type="entry name" value="PROKAR_LIPOPROTEIN"/>
    <property type="match status" value="1"/>
</dbReference>
<evidence type="ECO:0008006" key="4">
    <source>
        <dbReference type="Google" id="ProtNLM"/>
    </source>
</evidence>